<organism evidence="14 15">
    <name type="scientific">Crepidotus variabilis</name>
    <dbReference type="NCBI Taxonomy" id="179855"/>
    <lineage>
        <taxon>Eukaryota</taxon>
        <taxon>Fungi</taxon>
        <taxon>Dikarya</taxon>
        <taxon>Basidiomycota</taxon>
        <taxon>Agaricomycotina</taxon>
        <taxon>Agaricomycetes</taxon>
        <taxon>Agaricomycetidae</taxon>
        <taxon>Agaricales</taxon>
        <taxon>Agaricineae</taxon>
        <taxon>Crepidotaceae</taxon>
        <taxon>Crepidotus</taxon>
    </lineage>
</organism>
<evidence type="ECO:0000256" key="4">
    <source>
        <dbReference type="ARBA" id="ARBA00022806"/>
    </source>
</evidence>
<dbReference type="InterPro" id="IPR014001">
    <property type="entry name" value="Helicase_ATP-bd"/>
</dbReference>
<keyword evidence="5" id="KW-0067">ATP-binding</keyword>
<feature type="region of interest" description="Disordered" evidence="11">
    <location>
        <begin position="1198"/>
        <end position="1290"/>
    </location>
</feature>
<gene>
    <name evidence="14" type="ORF">CPB83DRAFT_908025</name>
</gene>
<proteinExistence type="inferred from homology"/>
<feature type="compositionally biased region" description="Low complexity" evidence="11">
    <location>
        <begin position="99"/>
        <end position="111"/>
    </location>
</feature>
<evidence type="ECO:0000259" key="13">
    <source>
        <dbReference type="PROSITE" id="PS51194"/>
    </source>
</evidence>
<dbReference type="SMART" id="SM00487">
    <property type="entry name" value="DEXDc"/>
    <property type="match status" value="1"/>
</dbReference>
<dbReference type="Pfam" id="PF00270">
    <property type="entry name" value="DEAD"/>
    <property type="match status" value="1"/>
</dbReference>
<dbReference type="PROSITE" id="PS51192">
    <property type="entry name" value="HELICASE_ATP_BIND_1"/>
    <property type="match status" value="1"/>
</dbReference>
<evidence type="ECO:0000256" key="10">
    <source>
        <dbReference type="ARBA" id="ARBA00048988"/>
    </source>
</evidence>
<evidence type="ECO:0000256" key="6">
    <source>
        <dbReference type="ARBA" id="ARBA00023235"/>
    </source>
</evidence>
<feature type="compositionally biased region" description="Polar residues" evidence="11">
    <location>
        <begin position="1018"/>
        <end position="1042"/>
    </location>
</feature>
<feature type="domain" description="Helicase C-terminal" evidence="13">
    <location>
        <begin position="399"/>
        <end position="594"/>
    </location>
</feature>
<evidence type="ECO:0000256" key="3">
    <source>
        <dbReference type="ARBA" id="ARBA00022801"/>
    </source>
</evidence>
<feature type="compositionally biased region" description="Polar residues" evidence="11">
    <location>
        <begin position="119"/>
        <end position="133"/>
    </location>
</feature>
<dbReference type="InterPro" id="IPR052247">
    <property type="entry name" value="Meiotic_Crossover_Helicase"/>
</dbReference>
<dbReference type="Pfam" id="PF02889">
    <property type="entry name" value="Sec63"/>
    <property type="match status" value="1"/>
</dbReference>
<feature type="region of interest" description="Disordered" evidence="11">
    <location>
        <begin position="95"/>
        <end position="134"/>
    </location>
</feature>
<keyword evidence="6" id="KW-0413">Isomerase</keyword>
<dbReference type="OrthoDB" id="5575at2759"/>
<feature type="domain" description="Helicase ATP-binding" evidence="12">
    <location>
        <begin position="167"/>
        <end position="358"/>
    </location>
</feature>
<dbReference type="CDD" id="cd18795">
    <property type="entry name" value="SF2_C_Ski2"/>
    <property type="match status" value="1"/>
</dbReference>
<dbReference type="GO" id="GO:0043138">
    <property type="term" value="F:3'-5' DNA helicase activity"/>
    <property type="evidence" value="ECO:0007669"/>
    <property type="project" value="UniProtKB-EC"/>
</dbReference>
<dbReference type="GO" id="GO:0051321">
    <property type="term" value="P:meiotic cell cycle"/>
    <property type="evidence" value="ECO:0007669"/>
    <property type="project" value="UniProtKB-KW"/>
</dbReference>
<feature type="region of interest" description="Disordered" evidence="11">
    <location>
        <begin position="1009"/>
        <end position="1054"/>
    </location>
</feature>
<comment type="catalytic activity">
    <reaction evidence="10">
        <text>ATP + H2O = ADP + phosphate + H(+)</text>
        <dbReference type="Rhea" id="RHEA:13065"/>
        <dbReference type="ChEBI" id="CHEBI:15377"/>
        <dbReference type="ChEBI" id="CHEBI:15378"/>
        <dbReference type="ChEBI" id="CHEBI:30616"/>
        <dbReference type="ChEBI" id="CHEBI:43474"/>
        <dbReference type="ChEBI" id="CHEBI:456216"/>
        <dbReference type="EC" id="5.6.2.4"/>
    </reaction>
</comment>
<evidence type="ECO:0000256" key="1">
    <source>
        <dbReference type="ARBA" id="ARBA00010140"/>
    </source>
</evidence>
<name>A0A9P6EDD4_9AGAR</name>
<dbReference type="InterPro" id="IPR011545">
    <property type="entry name" value="DEAD/DEAH_box_helicase_dom"/>
</dbReference>
<dbReference type="PANTHER" id="PTHR47835:SF3">
    <property type="entry name" value="HELICASE FOR MEIOSIS 1"/>
    <property type="match status" value="1"/>
</dbReference>
<dbReference type="SUPFAM" id="SSF52540">
    <property type="entry name" value="P-loop containing nucleoside triphosphate hydrolases"/>
    <property type="match status" value="1"/>
</dbReference>
<accession>A0A9P6EDD4</accession>
<dbReference type="GO" id="GO:0016787">
    <property type="term" value="F:hydrolase activity"/>
    <property type="evidence" value="ECO:0007669"/>
    <property type="project" value="UniProtKB-KW"/>
</dbReference>
<feature type="compositionally biased region" description="Basic and acidic residues" evidence="11">
    <location>
        <begin position="1215"/>
        <end position="1224"/>
    </location>
</feature>
<dbReference type="SUPFAM" id="SSF158702">
    <property type="entry name" value="Sec63 N-terminal domain-like"/>
    <property type="match status" value="1"/>
</dbReference>
<reference evidence="14" key="1">
    <citation type="submission" date="2020-11" db="EMBL/GenBank/DDBJ databases">
        <authorList>
            <consortium name="DOE Joint Genome Institute"/>
            <person name="Ahrendt S."/>
            <person name="Riley R."/>
            <person name="Andreopoulos W."/>
            <person name="Labutti K."/>
            <person name="Pangilinan J."/>
            <person name="Ruiz-Duenas F.J."/>
            <person name="Barrasa J.M."/>
            <person name="Sanchez-Garcia M."/>
            <person name="Camarero S."/>
            <person name="Miyauchi S."/>
            <person name="Serrano A."/>
            <person name="Linde D."/>
            <person name="Babiker R."/>
            <person name="Drula E."/>
            <person name="Ayuso-Fernandez I."/>
            <person name="Pacheco R."/>
            <person name="Padilla G."/>
            <person name="Ferreira P."/>
            <person name="Barriuso J."/>
            <person name="Kellner H."/>
            <person name="Castanera R."/>
            <person name="Alfaro M."/>
            <person name="Ramirez L."/>
            <person name="Pisabarro A.G."/>
            <person name="Kuo A."/>
            <person name="Tritt A."/>
            <person name="Lipzen A."/>
            <person name="He G."/>
            <person name="Yan M."/>
            <person name="Ng V."/>
            <person name="Cullen D."/>
            <person name="Martin F."/>
            <person name="Rosso M.-N."/>
            <person name="Henrissat B."/>
            <person name="Hibbett D."/>
            <person name="Martinez A.T."/>
            <person name="Grigoriev I.V."/>
        </authorList>
    </citation>
    <scope>NUCLEOTIDE SEQUENCE</scope>
    <source>
        <strain evidence="14">CBS 506.95</strain>
    </source>
</reference>
<dbReference type="InterPro" id="IPR001650">
    <property type="entry name" value="Helicase_C-like"/>
</dbReference>
<dbReference type="InterPro" id="IPR027417">
    <property type="entry name" value="P-loop_NTPase"/>
</dbReference>
<dbReference type="EC" id="5.6.2.4" evidence="9"/>
<dbReference type="Pfam" id="PF00271">
    <property type="entry name" value="Helicase_C"/>
    <property type="match status" value="1"/>
</dbReference>
<comment type="catalytic activity">
    <reaction evidence="8">
        <text>Couples ATP hydrolysis with the unwinding of duplex DNA by translocating in the 3'-5' direction.</text>
        <dbReference type="EC" id="5.6.2.4"/>
    </reaction>
</comment>
<sequence length="1361" mass="152239">MNNYQYDDPIEDYDAGANYDYPNKYNAHSYHQTSCYIGGNQYYDDDPELDYELSSPSPIRSFKQPYNLPQIEYSTTNHDDFEHNGSMTNSYGACGNFEQPNSNSQPQSWSSRFSHDSRPLSTTKEISQSTPRNTHGIRLRPISELPDKFRTLFKFGVFNAVQSTCVDEVLYDDKNLVISAPTGSGKTVLFELAMIRTLEKSQRMNKPVKCIYIAPTKKSFKIGSTNLNLSASNASHLSIRVDHEVNIIVGCELTGDTVVFGNSAWGDAKHASIIVTTCEKWDSLTRNWYEHERILSQIELFLVDEVHILNESRGSVLEVVTSRMKLRGANVRFVLVSATVPNIDDVARWIGSGFGKFDPAKVFEFGDDYRPCKLTRHVVGVPKKNGSNDFQFNKVLDLKLYATIKEFSVGKPTLVFVSTRKGVFGTAEQLMKEYLENEGKKAALPWLRPPRVDTSFSDKRLNAAIGIGVHHAGLNFDDRRATEQLFLSKVIRTLVATSTLAVGVNLPAHMVVIKGVQTFANNASREYSDLDIMQMLGRAGRPQFGKSTWENKDGIAVILCEAHLESKYKALVQGKTVLESSLHLNLAEHINSEIGLGTITDVNSAQDWLQSSFLYQRMQKNPQYYAITKSDGELITQGDASLVLHSIEQLKTNQLIDHDEMGKSAGKLSSTQYGDIMSKYYIRRATMELLLALPAHASLKEIKQSVRQKSSKILYNKLRKDTEIRFELKKVDKTCDKIFLLVQAVLGGISFNNPDYKSSDSQPNMEAFTVFKHISRIAKAALDVAVVRKDGAQVKHGLELFRCLSAKAWEDRAIVLRQIEHLGEKSIKVLAEHGVTTFAQLKKQNPLRIETLLNRRSPFGLEVISSVNELPEYMLQIQELELHSNQGRTPVEVKLGVECTLLERDTSKSKSKKSRTRSYDRTAVLTLTSDMDFVDFRRVPSKALAGGKSFEVSIELNKPSQSVVIIISSENIAGVAIQQTYKPKISPSEYPVPQTRPLTSTEMDIAGLEDDPDFWNMTLESDSPKQKSSQVPPKSENLTQEQSDSKTGRDFSEPKLRADGKYECNHSCKDKTACRHLCCREGCSEPPPQSKKKAPVQISKDVSLPELPKETKIKSLNLKSSGTSKMEKSMKELDGIHGRAQAVNDFQLPKGQQRLKLDAPPFSKPKRRMPVEFNMEFTDISHAALRPSTVDVADALEDDDLPESIIPSSSGPRSTRFDNKHTQRPDAGAMAQQLHAEKDSRAYGPPRKRLKQQNSSHTSPLFLSSGPSDSEGSIEISSPVPAKKQFDRSDSTMTPIVQTADQLDDVPLITRQQSDLTFRPTNLNSTPHISNIPANNDYSDEVAQALAELDEFFNSNSVQII</sequence>
<keyword evidence="15" id="KW-1185">Reference proteome</keyword>
<dbReference type="EMBL" id="MU157865">
    <property type="protein sequence ID" value="KAF9527017.1"/>
    <property type="molecule type" value="Genomic_DNA"/>
</dbReference>
<evidence type="ECO:0000256" key="5">
    <source>
        <dbReference type="ARBA" id="ARBA00022840"/>
    </source>
</evidence>
<evidence type="ECO:0000259" key="12">
    <source>
        <dbReference type="PROSITE" id="PS51192"/>
    </source>
</evidence>
<keyword evidence="2" id="KW-0547">Nucleotide-binding</keyword>
<dbReference type="PROSITE" id="PS51194">
    <property type="entry name" value="HELICASE_CTER"/>
    <property type="match status" value="1"/>
</dbReference>
<dbReference type="PANTHER" id="PTHR47835">
    <property type="entry name" value="HFM1, ATP DEPENDENT DNA HELICASE HOMOLOG"/>
    <property type="match status" value="1"/>
</dbReference>
<dbReference type="Gene3D" id="3.40.50.300">
    <property type="entry name" value="P-loop containing nucleotide triphosphate hydrolases"/>
    <property type="match status" value="2"/>
</dbReference>
<evidence type="ECO:0000256" key="11">
    <source>
        <dbReference type="SAM" id="MobiDB-lite"/>
    </source>
</evidence>
<comment type="similarity">
    <text evidence="1">Belongs to the helicase family. SKI2 subfamily.</text>
</comment>
<dbReference type="InterPro" id="IPR036388">
    <property type="entry name" value="WH-like_DNA-bd_sf"/>
</dbReference>
<evidence type="ECO:0000256" key="2">
    <source>
        <dbReference type="ARBA" id="ARBA00022741"/>
    </source>
</evidence>
<evidence type="ECO:0000313" key="14">
    <source>
        <dbReference type="EMBL" id="KAF9527017.1"/>
    </source>
</evidence>
<dbReference type="Pfam" id="PF23445">
    <property type="entry name" value="WHD_SNRNP200"/>
    <property type="match status" value="1"/>
</dbReference>
<dbReference type="FunFam" id="1.10.10.10:FF:000012">
    <property type="entry name" value="U5 small nuclear ribonucleoprotein helicase"/>
    <property type="match status" value="1"/>
</dbReference>
<dbReference type="GO" id="GO:0003676">
    <property type="term" value="F:nucleic acid binding"/>
    <property type="evidence" value="ECO:0007669"/>
    <property type="project" value="InterPro"/>
</dbReference>
<keyword evidence="7" id="KW-0469">Meiosis</keyword>
<comment type="caution">
    <text evidence="14">The sequence shown here is derived from an EMBL/GenBank/DDBJ whole genome shotgun (WGS) entry which is preliminary data.</text>
</comment>
<evidence type="ECO:0000256" key="9">
    <source>
        <dbReference type="ARBA" id="ARBA00034808"/>
    </source>
</evidence>
<protein>
    <recommendedName>
        <fullName evidence="9">DNA 3'-5' helicase</fullName>
        <ecNumber evidence="9">5.6.2.4</ecNumber>
    </recommendedName>
</protein>
<dbReference type="SMART" id="SM00973">
    <property type="entry name" value="Sec63"/>
    <property type="match status" value="1"/>
</dbReference>
<feature type="compositionally biased region" description="Polar residues" evidence="11">
    <location>
        <begin position="1252"/>
        <end position="1271"/>
    </location>
</feature>
<dbReference type="SMART" id="SM00490">
    <property type="entry name" value="HELICc"/>
    <property type="match status" value="1"/>
</dbReference>
<dbReference type="GO" id="GO:0005524">
    <property type="term" value="F:ATP binding"/>
    <property type="evidence" value="ECO:0007669"/>
    <property type="project" value="UniProtKB-KW"/>
</dbReference>
<evidence type="ECO:0000256" key="7">
    <source>
        <dbReference type="ARBA" id="ARBA00023254"/>
    </source>
</evidence>
<feature type="compositionally biased region" description="Basic and acidic residues" evidence="11">
    <location>
        <begin position="1043"/>
        <end position="1054"/>
    </location>
</feature>
<keyword evidence="3" id="KW-0378">Hydrolase</keyword>
<dbReference type="Proteomes" id="UP000807306">
    <property type="component" value="Unassembled WGS sequence"/>
</dbReference>
<dbReference type="Gene3D" id="1.10.10.10">
    <property type="entry name" value="Winged helix-like DNA-binding domain superfamily/Winged helix DNA-binding domain"/>
    <property type="match status" value="1"/>
</dbReference>
<evidence type="ECO:0000313" key="15">
    <source>
        <dbReference type="Proteomes" id="UP000807306"/>
    </source>
</evidence>
<dbReference type="InterPro" id="IPR004179">
    <property type="entry name" value="Sec63-dom"/>
</dbReference>
<keyword evidence="4" id="KW-0347">Helicase</keyword>
<evidence type="ECO:0000256" key="8">
    <source>
        <dbReference type="ARBA" id="ARBA00034617"/>
    </source>
</evidence>
<dbReference type="Gene3D" id="1.10.3380.10">
    <property type="entry name" value="Sec63 N-terminal domain-like domain"/>
    <property type="match status" value="1"/>
</dbReference>
<dbReference type="InterPro" id="IPR057842">
    <property type="entry name" value="WH_MER3"/>
</dbReference>